<keyword evidence="2 4" id="KW-0547">Nucleotide-binding</keyword>
<dbReference type="PANTHER" id="PTHR43585">
    <property type="entry name" value="FUMIPYRROLE BIOSYNTHESIS PROTEIN C"/>
    <property type="match status" value="1"/>
</dbReference>
<keyword evidence="7" id="KW-1185">Reference proteome</keyword>
<keyword evidence="1" id="KW-0436">Ligase</keyword>
<evidence type="ECO:0000259" key="5">
    <source>
        <dbReference type="PROSITE" id="PS50975"/>
    </source>
</evidence>
<dbReference type="SUPFAM" id="SSF56059">
    <property type="entry name" value="Glutathione synthetase ATP-binding domain-like"/>
    <property type="match status" value="1"/>
</dbReference>
<dbReference type="PANTHER" id="PTHR43585:SF2">
    <property type="entry name" value="ATP-GRASP ENZYME FSQD"/>
    <property type="match status" value="1"/>
</dbReference>
<dbReference type="RefSeq" id="WP_326760346.1">
    <property type="nucleotide sequence ID" value="NZ_CP109135.1"/>
</dbReference>
<name>A0ABZ1HEB7_STRPH</name>
<evidence type="ECO:0000313" key="7">
    <source>
        <dbReference type="Proteomes" id="UP001340816"/>
    </source>
</evidence>
<organism evidence="6 7">
    <name type="scientific">Streptomyces phaeochromogenes</name>
    <dbReference type="NCBI Taxonomy" id="1923"/>
    <lineage>
        <taxon>Bacteria</taxon>
        <taxon>Bacillati</taxon>
        <taxon>Actinomycetota</taxon>
        <taxon>Actinomycetes</taxon>
        <taxon>Kitasatosporales</taxon>
        <taxon>Streptomycetaceae</taxon>
        <taxon>Streptomyces</taxon>
        <taxon>Streptomyces phaeochromogenes group</taxon>
    </lineage>
</organism>
<feature type="domain" description="ATP-grasp" evidence="5">
    <location>
        <begin position="118"/>
        <end position="309"/>
    </location>
</feature>
<keyword evidence="3 4" id="KW-0067">ATP-binding</keyword>
<dbReference type="InterPro" id="IPR052032">
    <property type="entry name" value="ATP-dep_AA_Ligase"/>
</dbReference>
<evidence type="ECO:0000313" key="6">
    <source>
        <dbReference type="EMBL" id="WSD16950.1"/>
    </source>
</evidence>
<protein>
    <submittedName>
        <fullName evidence="6">ATP-grasp domain-containing protein</fullName>
    </submittedName>
</protein>
<sequence length="398" mass="41739">MSPDRSVLHLGLRRSPLEWRPEIDAAAELGHAVYVHSDSGLGHTGLPDDRVAAFTRAESAEDVAARALRQARDGGHEPAAVLCWGDRYVDVAARVAEALGLRGPSVAAATVCLDKSAQRRALEPHGLNPRWRSGTTADELKAAVGELGLPLIFKLAHSSGGRGSAVIDADTEPDELMKLTSLNYGDSAAFLVEELVDGSEHSVSGLVHGGEVVILAVSDKYLAPGELRTTTTVVPSALAPEQLDRVHEAAEAAVRAVGIKAGGFHVDLRHSSEGPVVLEIGARLGGDLINSHLVPLATDGATQPYRSLVETLADGELPRPAPFVTTAAMHLLPVPAGSDLLALLSRLAGHPAVRIAAEWPSPEDEVVVVVTAQDPDTIPAILDELRQRTDGDGTATGR</sequence>
<dbReference type="InterPro" id="IPR011761">
    <property type="entry name" value="ATP-grasp"/>
</dbReference>
<proteinExistence type="predicted"/>
<dbReference type="EMBL" id="CP109135">
    <property type="protein sequence ID" value="WSD16950.1"/>
    <property type="molecule type" value="Genomic_DNA"/>
</dbReference>
<dbReference type="Gene3D" id="3.30.470.20">
    <property type="entry name" value="ATP-grasp fold, B domain"/>
    <property type="match status" value="1"/>
</dbReference>
<evidence type="ECO:0000256" key="2">
    <source>
        <dbReference type="ARBA" id="ARBA00022741"/>
    </source>
</evidence>
<dbReference type="Proteomes" id="UP001340816">
    <property type="component" value="Chromosome"/>
</dbReference>
<gene>
    <name evidence="6" type="ORF">OHB35_28960</name>
</gene>
<evidence type="ECO:0000256" key="1">
    <source>
        <dbReference type="ARBA" id="ARBA00022598"/>
    </source>
</evidence>
<reference evidence="6 7" key="1">
    <citation type="submission" date="2022-10" db="EMBL/GenBank/DDBJ databases">
        <title>The complete genomes of actinobacterial strains from the NBC collection.</title>
        <authorList>
            <person name="Joergensen T.S."/>
            <person name="Alvarez Arevalo M."/>
            <person name="Sterndorff E.B."/>
            <person name="Faurdal D."/>
            <person name="Vuksanovic O."/>
            <person name="Mourched A.-S."/>
            <person name="Charusanti P."/>
            <person name="Shaw S."/>
            <person name="Blin K."/>
            <person name="Weber T."/>
        </authorList>
    </citation>
    <scope>NUCLEOTIDE SEQUENCE [LARGE SCALE GENOMIC DNA]</scope>
    <source>
        <strain evidence="6 7">NBC 01752</strain>
    </source>
</reference>
<accession>A0ABZ1HEB7</accession>
<dbReference type="Pfam" id="PF13535">
    <property type="entry name" value="ATP-grasp_4"/>
    <property type="match status" value="1"/>
</dbReference>
<evidence type="ECO:0000256" key="3">
    <source>
        <dbReference type="ARBA" id="ARBA00022840"/>
    </source>
</evidence>
<evidence type="ECO:0000256" key="4">
    <source>
        <dbReference type="PROSITE-ProRule" id="PRU00409"/>
    </source>
</evidence>
<dbReference type="PROSITE" id="PS50975">
    <property type="entry name" value="ATP_GRASP"/>
    <property type="match status" value="1"/>
</dbReference>